<evidence type="ECO:0000256" key="1">
    <source>
        <dbReference type="SAM" id="MobiDB-lite"/>
    </source>
</evidence>
<dbReference type="GO" id="GO:0003824">
    <property type="term" value="F:catalytic activity"/>
    <property type="evidence" value="ECO:0007669"/>
    <property type="project" value="UniProtKB-ARBA"/>
</dbReference>
<accession>A0A8G2C4A8</accession>
<organism evidence="2 3">
    <name type="scientific">Desulfomicrobium norvegicum (strain DSM 1741 / NCIMB 8310)</name>
    <name type="common">Desulfovibrio baculatus (strain Norway 4)</name>
    <name type="synonym">Desulfovibrio desulfuricans (strain Norway 4)</name>
    <dbReference type="NCBI Taxonomy" id="52561"/>
    <lineage>
        <taxon>Bacteria</taxon>
        <taxon>Pseudomonadati</taxon>
        <taxon>Thermodesulfobacteriota</taxon>
        <taxon>Desulfovibrionia</taxon>
        <taxon>Desulfovibrionales</taxon>
        <taxon>Desulfomicrobiaceae</taxon>
        <taxon>Desulfomicrobium</taxon>
    </lineage>
</organism>
<keyword evidence="3" id="KW-1185">Reference proteome</keyword>
<evidence type="ECO:0000313" key="3">
    <source>
        <dbReference type="Proteomes" id="UP000199581"/>
    </source>
</evidence>
<feature type="compositionally biased region" description="Polar residues" evidence="1">
    <location>
        <begin position="204"/>
        <end position="214"/>
    </location>
</feature>
<feature type="region of interest" description="Disordered" evidence="1">
    <location>
        <begin position="204"/>
        <end position="226"/>
    </location>
</feature>
<protein>
    <submittedName>
        <fullName evidence="2">Haemagluttinin repeat-containing protein</fullName>
    </submittedName>
</protein>
<name>A0A8G2C4A8_DESNO</name>
<dbReference type="InterPro" id="IPR025157">
    <property type="entry name" value="Hemagglutinin_rpt"/>
</dbReference>
<evidence type="ECO:0000313" key="2">
    <source>
        <dbReference type="EMBL" id="SFL95196.1"/>
    </source>
</evidence>
<comment type="caution">
    <text evidence="2">The sequence shown here is derived from an EMBL/GenBank/DDBJ whole genome shotgun (WGS) entry which is preliminary data.</text>
</comment>
<dbReference type="Pfam" id="PF13332">
    <property type="entry name" value="Fil_haemagg_2"/>
    <property type="match status" value="1"/>
</dbReference>
<dbReference type="EMBL" id="FOTO01000010">
    <property type="protein sequence ID" value="SFL95196.1"/>
    <property type="molecule type" value="Genomic_DNA"/>
</dbReference>
<reference evidence="2 3" key="1">
    <citation type="submission" date="2016-10" db="EMBL/GenBank/DDBJ databases">
        <authorList>
            <person name="Varghese N."/>
            <person name="Submissions S."/>
        </authorList>
    </citation>
    <scope>NUCLEOTIDE SEQUENCE [LARGE SCALE GENOMIC DNA]</scope>
    <source>
        <strain evidence="2 3">DSM 1741</strain>
    </source>
</reference>
<proteinExistence type="predicted"/>
<gene>
    <name evidence="2" type="ORF">SAMN05421830_1102</name>
</gene>
<dbReference type="Proteomes" id="UP000199581">
    <property type="component" value="Unassembled WGS sequence"/>
</dbReference>
<sequence length="653" mass="69183">MAITSATNTYSAGADSFSASASVGVGASYSAQGGAAAGIRVQAEAAGSENTSRAQTHANSVVAAGETLSVKSGADTTLAGANLEGRKVAMDVGGDLLVKSEQDKRAAAGSNWNAGGSVTFGYGFSADAHLGMGKSSADSAWVNRQTSVIGQEEVDIRTEKNTHVEGAVIAAKNGNLKLDTGTLTYGDIKDHDKSKNFQVSLSGSYSSGGDNTGPTFDGSYGSSDRRQVNRATIGEGEITIRSDPATGLEGLNRNLRRAQEITRDEQTSVVVYVDSSAIREIASGFEGIRGNLETLGELVKKVFPDNARLRDSVANQLSLKEKLIESGKSAEEAEALVQKYALYADLLGEIGKLVDAKGGWDNLTDVEAQEFLDSLMRDSRFVTLVASSDDSLSDSMGIVIGSGKFVLGAVMGGLEAAGSDAKSALFFLNDMSGYMLNKVSGGYLYQQEARNYTNTVNDFVNGIGYLVQHADEVGPAIVAGLEKKWNDYLTAFEADDYYEAGRLYGEFYYQISMLFIAGQGVAKSIMSGLKSAAPKFAATVEAAEAARVAKAGDGVVEIASKSVTNVTDDFFANTKFTNKVLNQMEQGDFHSFPKSVEGFQSSGKVTKIIGDDGEIREILKIQGTYKGKEGVFEFIKEADGTINHRFFRPNLGQ</sequence>
<dbReference type="AlphaFoldDB" id="A0A8G2C4A8"/>